<name>A0ABM4CL34_HYDVU</name>
<proteinExistence type="predicted"/>
<accession>A0ABM4CL34</accession>
<dbReference type="Proteomes" id="UP001652625">
    <property type="component" value="Chromosome 09"/>
</dbReference>
<dbReference type="PANTHER" id="PTHR31751:SF42">
    <property type="entry name" value="PROTEIN CBG10204"/>
    <property type="match status" value="1"/>
</dbReference>
<sequence length="301" mass="35475">MKIFSDALYYNIKKIFIMPVVIKRWKFQRYKIIKMLRTRKVVSFVGDGRCDSPGHYVKYCTYTLMELESGYVIDSVVISVTEVKNSNCMEKEGFIRVLETLKKAGVKIDFIATDCHTQIQKTLKLDLRFNNINHQYNPWHVAKSISKKMHKTSKNSSKKDLLEWIPPVVNHFWWSVGTSNKNPHLMYEKFSSILYHIQNVHKWGGCSYFHKCEHEPYSKQNEDSRNWLDAKSDTSQFLVYLVKSKSLKEIFENLTEAIQTTNVEVFNNLLLKFIPKQYHFKYDHMVMGAYLAALDHNFNAE</sequence>
<evidence type="ECO:0000313" key="1">
    <source>
        <dbReference type="Proteomes" id="UP001652625"/>
    </source>
</evidence>
<protein>
    <submittedName>
        <fullName evidence="2">Uncharacterized protein LOC136085098</fullName>
    </submittedName>
</protein>
<dbReference type="PANTHER" id="PTHR31751">
    <property type="entry name" value="SI:CH211-108C17.2-RELATED-RELATED"/>
    <property type="match status" value="1"/>
</dbReference>
<evidence type="ECO:0000313" key="2">
    <source>
        <dbReference type="RefSeq" id="XP_065662494.1"/>
    </source>
</evidence>
<dbReference type="RefSeq" id="XP_065662494.1">
    <property type="nucleotide sequence ID" value="XM_065806422.1"/>
</dbReference>
<gene>
    <name evidence="2" type="primary">LOC136085098</name>
</gene>
<dbReference type="GeneID" id="136085098"/>
<reference evidence="2" key="1">
    <citation type="submission" date="2025-08" db="UniProtKB">
        <authorList>
            <consortium name="RefSeq"/>
        </authorList>
    </citation>
    <scope>IDENTIFICATION</scope>
</reference>
<keyword evidence="1" id="KW-1185">Reference proteome</keyword>
<organism evidence="1 2">
    <name type="scientific">Hydra vulgaris</name>
    <name type="common">Hydra</name>
    <name type="synonym">Hydra attenuata</name>
    <dbReference type="NCBI Taxonomy" id="6087"/>
    <lineage>
        <taxon>Eukaryota</taxon>
        <taxon>Metazoa</taxon>
        <taxon>Cnidaria</taxon>
        <taxon>Hydrozoa</taxon>
        <taxon>Hydroidolina</taxon>
        <taxon>Anthoathecata</taxon>
        <taxon>Aplanulata</taxon>
        <taxon>Hydridae</taxon>
        <taxon>Hydra</taxon>
    </lineage>
</organism>